<evidence type="ECO:0000313" key="5">
    <source>
        <dbReference type="EMBL" id="RHG30272.1"/>
    </source>
</evidence>
<gene>
    <name evidence="5" type="ORF">DW264_02090</name>
    <name evidence="4" type="ORF">DW856_01125</name>
    <name evidence="3" type="ORF">DW927_02055</name>
    <name evidence="6" type="ORF">DWZ31_00545</name>
    <name evidence="1" type="ORF">ERS852572_00301</name>
    <name evidence="2" type="ORF">GCK47_13325</name>
</gene>
<dbReference type="Proteomes" id="UP000284465">
    <property type="component" value="Unassembled WGS sequence"/>
</dbReference>
<evidence type="ECO:0000313" key="11">
    <source>
        <dbReference type="Proteomes" id="UP000284465"/>
    </source>
</evidence>
<dbReference type="PaxDb" id="166486-ERS852572_00301"/>
<dbReference type="EMBL" id="WGGT01000017">
    <property type="protein sequence ID" value="MVQ46658.1"/>
    <property type="molecule type" value="Genomic_DNA"/>
</dbReference>
<dbReference type="EMBL" id="CYXZ01000002">
    <property type="protein sequence ID" value="CUM75242.1"/>
    <property type="molecule type" value="Genomic_DNA"/>
</dbReference>
<evidence type="ECO:0000313" key="7">
    <source>
        <dbReference type="Proteomes" id="UP000095350"/>
    </source>
</evidence>
<evidence type="ECO:0000313" key="12">
    <source>
        <dbReference type="Proteomes" id="UP000479531"/>
    </source>
</evidence>
<dbReference type="EMBL" id="QRID01000002">
    <property type="protein sequence ID" value="RHG30272.1"/>
    <property type="molecule type" value="Genomic_DNA"/>
</dbReference>
<evidence type="ECO:0000313" key="3">
    <source>
        <dbReference type="EMBL" id="RHA69621.1"/>
    </source>
</evidence>
<dbReference type="EMBL" id="QSHO01000001">
    <property type="protein sequence ID" value="RHC20846.1"/>
    <property type="molecule type" value="Genomic_DNA"/>
</dbReference>
<dbReference type="Proteomes" id="UP000283586">
    <property type="component" value="Unassembled WGS sequence"/>
</dbReference>
<dbReference type="EMBL" id="QRQN01000001">
    <property type="protein sequence ID" value="RHN11974.1"/>
    <property type="molecule type" value="Genomic_DNA"/>
</dbReference>
<sequence>MEPNSFTPFDNMTQTRELQMLKTAIPYMKGDQKKQFAILIKYMELQNTIQVFNQEDKVMSMCSVSEDENSTLAMLNDLRKFCTDKELETLDMITNMVSMMETYETIFA</sequence>
<protein>
    <submittedName>
        <fullName evidence="1">Uncharacterized protein</fullName>
    </submittedName>
</protein>
<reference evidence="8 9" key="2">
    <citation type="submission" date="2018-08" db="EMBL/GenBank/DDBJ databases">
        <title>A genome reference for cultivated species of the human gut microbiota.</title>
        <authorList>
            <person name="Zou Y."/>
            <person name="Xue W."/>
            <person name="Luo G."/>
        </authorList>
    </citation>
    <scope>NUCLEOTIDE SEQUENCE [LARGE SCALE GENOMIC DNA]</scope>
    <source>
        <strain evidence="6 9">AF31-21AC</strain>
        <strain evidence="5 10">AM22-21LB</strain>
        <strain evidence="4 8">AM37-1AC</strain>
        <strain evidence="3 11">AM43-11</strain>
    </source>
</reference>
<dbReference type="AlphaFoldDB" id="A0A173RBL7"/>
<evidence type="ECO:0000313" key="2">
    <source>
        <dbReference type="EMBL" id="MVQ46658.1"/>
    </source>
</evidence>
<dbReference type="Proteomes" id="UP000479531">
    <property type="component" value="Unassembled WGS sequence"/>
</dbReference>
<dbReference type="STRING" id="166486.ERS852572_00301"/>
<reference evidence="2 12" key="3">
    <citation type="submission" date="2019-10" db="EMBL/GenBank/DDBJ databases">
        <title>Roseburia spp. ameliorate alcoholic fatty liver via restoration of gut barrier function.</title>
        <authorList>
            <person name="Seo B."/>
            <person name="Ko G."/>
        </authorList>
    </citation>
    <scope>NUCLEOTIDE SEQUENCE [LARGE SCALE GENOMIC DNA]</scope>
    <source>
        <strain evidence="2 12">SNUG30017</strain>
    </source>
</reference>
<reference evidence="1 7" key="1">
    <citation type="submission" date="2015-09" db="EMBL/GenBank/DDBJ databases">
        <authorList>
            <consortium name="Pathogen Informatics"/>
        </authorList>
    </citation>
    <scope>NUCLEOTIDE SEQUENCE [LARGE SCALE GENOMIC DNA]</scope>
    <source>
        <strain evidence="1 7">2789STDY5834960</strain>
    </source>
</reference>
<evidence type="ECO:0000313" key="10">
    <source>
        <dbReference type="Proteomes" id="UP000284051"/>
    </source>
</evidence>
<organism evidence="1 7">
    <name type="scientific">Roseburia intestinalis</name>
    <dbReference type="NCBI Taxonomy" id="166486"/>
    <lineage>
        <taxon>Bacteria</taxon>
        <taxon>Bacillati</taxon>
        <taxon>Bacillota</taxon>
        <taxon>Clostridia</taxon>
        <taxon>Lachnospirales</taxon>
        <taxon>Lachnospiraceae</taxon>
        <taxon>Roseburia</taxon>
    </lineage>
</organism>
<name>A0A173RBL7_9FIRM</name>
<evidence type="ECO:0000313" key="4">
    <source>
        <dbReference type="EMBL" id="RHC20846.1"/>
    </source>
</evidence>
<proteinExistence type="predicted"/>
<dbReference type="Proteomes" id="UP000283513">
    <property type="component" value="Unassembled WGS sequence"/>
</dbReference>
<dbReference type="RefSeq" id="WP_015520785.1">
    <property type="nucleotide sequence ID" value="NZ_CABIYH010000002.1"/>
</dbReference>
<accession>A0A173RBL7</accession>
<evidence type="ECO:0000313" key="1">
    <source>
        <dbReference type="EMBL" id="CUM75242.1"/>
    </source>
</evidence>
<dbReference type="OrthoDB" id="2063172at2"/>
<evidence type="ECO:0000313" key="6">
    <source>
        <dbReference type="EMBL" id="RHN11974.1"/>
    </source>
</evidence>
<evidence type="ECO:0000313" key="9">
    <source>
        <dbReference type="Proteomes" id="UP000283586"/>
    </source>
</evidence>
<dbReference type="Proteomes" id="UP000284051">
    <property type="component" value="Unassembled WGS sequence"/>
</dbReference>
<dbReference type="EMBL" id="QSFP01000002">
    <property type="protein sequence ID" value="RHA69621.1"/>
    <property type="molecule type" value="Genomic_DNA"/>
</dbReference>
<dbReference type="Proteomes" id="UP000095350">
    <property type="component" value="Unassembled WGS sequence"/>
</dbReference>
<evidence type="ECO:0000313" key="8">
    <source>
        <dbReference type="Proteomes" id="UP000283513"/>
    </source>
</evidence>